<dbReference type="AlphaFoldDB" id="A0A6A5XJL9"/>
<dbReference type="SUPFAM" id="SSF57884">
    <property type="entry name" value="Ada DNA repair protein, N-terminal domain (N-Ada 10)"/>
    <property type="match status" value="1"/>
</dbReference>
<evidence type="ECO:0000256" key="3">
    <source>
        <dbReference type="ARBA" id="ARBA00023015"/>
    </source>
</evidence>
<keyword evidence="8" id="KW-1185">Reference proteome</keyword>
<dbReference type="GO" id="GO:0008168">
    <property type="term" value="F:methyltransferase activity"/>
    <property type="evidence" value="ECO:0007669"/>
    <property type="project" value="UniProtKB-KW"/>
</dbReference>
<feature type="domain" description="HTH araC/xylS-type" evidence="6">
    <location>
        <begin position="85"/>
        <end position="134"/>
    </location>
</feature>
<keyword evidence="2" id="KW-0808">Transferase</keyword>
<dbReference type="SUPFAM" id="SSF46689">
    <property type="entry name" value="Homeodomain-like"/>
    <property type="match status" value="1"/>
</dbReference>
<name>A0A6A5XJL9_9PLEO</name>
<keyword evidence="4" id="KW-0010">Activator</keyword>
<dbReference type="GeneID" id="54285914"/>
<dbReference type="InterPro" id="IPR004026">
    <property type="entry name" value="Ada_DNA_repair_Zn-bd"/>
</dbReference>
<dbReference type="GO" id="GO:0008270">
    <property type="term" value="F:zinc ion binding"/>
    <property type="evidence" value="ECO:0007669"/>
    <property type="project" value="InterPro"/>
</dbReference>
<organism evidence="7 8">
    <name type="scientific">Aaosphaeria arxii CBS 175.79</name>
    <dbReference type="NCBI Taxonomy" id="1450172"/>
    <lineage>
        <taxon>Eukaryota</taxon>
        <taxon>Fungi</taxon>
        <taxon>Dikarya</taxon>
        <taxon>Ascomycota</taxon>
        <taxon>Pezizomycotina</taxon>
        <taxon>Dothideomycetes</taxon>
        <taxon>Pleosporomycetidae</taxon>
        <taxon>Pleosporales</taxon>
        <taxon>Pleosporales incertae sedis</taxon>
        <taxon>Aaosphaeria</taxon>
    </lineage>
</organism>
<dbReference type="Gene3D" id="3.40.10.10">
    <property type="entry name" value="DNA Methylphosphotriester Repair Domain"/>
    <property type="match status" value="1"/>
</dbReference>
<evidence type="ECO:0000256" key="1">
    <source>
        <dbReference type="ARBA" id="ARBA00001947"/>
    </source>
</evidence>
<proteinExistence type="predicted"/>
<dbReference type="InterPro" id="IPR009057">
    <property type="entry name" value="Homeodomain-like_sf"/>
</dbReference>
<dbReference type="Proteomes" id="UP000799778">
    <property type="component" value="Unassembled WGS sequence"/>
</dbReference>
<keyword evidence="2" id="KW-0489">Methyltransferase</keyword>
<evidence type="ECO:0000313" key="7">
    <source>
        <dbReference type="EMBL" id="KAF2013478.1"/>
    </source>
</evidence>
<dbReference type="RefSeq" id="XP_033381817.1">
    <property type="nucleotide sequence ID" value="XM_033528517.1"/>
</dbReference>
<dbReference type="EMBL" id="ML978071">
    <property type="protein sequence ID" value="KAF2013478.1"/>
    <property type="molecule type" value="Genomic_DNA"/>
</dbReference>
<dbReference type="GO" id="GO:0006281">
    <property type="term" value="P:DNA repair"/>
    <property type="evidence" value="ECO:0007669"/>
    <property type="project" value="InterPro"/>
</dbReference>
<evidence type="ECO:0000313" key="8">
    <source>
        <dbReference type="Proteomes" id="UP000799778"/>
    </source>
</evidence>
<dbReference type="GO" id="GO:0003700">
    <property type="term" value="F:DNA-binding transcription factor activity"/>
    <property type="evidence" value="ECO:0007669"/>
    <property type="project" value="InterPro"/>
</dbReference>
<evidence type="ECO:0000259" key="6">
    <source>
        <dbReference type="PROSITE" id="PS01124"/>
    </source>
</evidence>
<comment type="cofactor">
    <cofactor evidence="1">
        <name>Zn(2+)</name>
        <dbReference type="ChEBI" id="CHEBI:29105"/>
    </cofactor>
</comment>
<dbReference type="Pfam" id="PF02805">
    <property type="entry name" value="Ada_Zn_binding"/>
    <property type="match status" value="1"/>
</dbReference>
<evidence type="ECO:0000256" key="2">
    <source>
        <dbReference type="ARBA" id="ARBA00022603"/>
    </source>
</evidence>
<sequence length="294" mass="32657">MAYDTDAARWRALTIRDANANNQFVYSVKSTRCYCRPTCPARLARRANVGFFKTPAEAEAAGFRACKRCKPNKFITNDPQETAVIKACKIIEQAVDEDDLKAARLQDLAKSVGLTPRYLHKIFKDKTNLTPKEYAKTQIVRKHQGSSEGSPATLSDIPSITDPFDLSGLDFVDLDDLELDPAMYLNNSVMNSVTEQAWPSPQMQELDVNTQFLYWNGIYEPDILAPVSYDAFNKSGVQMDALPISAPTALNLDDPFIPTMATKANHDTAWLESQTLQVGQIPDSIVETNPTPTS</sequence>
<dbReference type="GO" id="GO:0043565">
    <property type="term" value="F:sequence-specific DNA binding"/>
    <property type="evidence" value="ECO:0007669"/>
    <property type="project" value="InterPro"/>
</dbReference>
<gene>
    <name evidence="7" type="ORF">BU24DRAFT_424491</name>
</gene>
<dbReference type="GO" id="GO:0032259">
    <property type="term" value="P:methylation"/>
    <property type="evidence" value="ECO:0007669"/>
    <property type="project" value="UniProtKB-KW"/>
</dbReference>
<accession>A0A6A5XJL9</accession>
<dbReference type="InterPro" id="IPR035451">
    <property type="entry name" value="Ada-like_dom_sf"/>
</dbReference>
<keyword evidence="3" id="KW-0805">Transcription regulation</keyword>
<evidence type="ECO:0000256" key="4">
    <source>
        <dbReference type="ARBA" id="ARBA00023159"/>
    </source>
</evidence>
<dbReference type="InterPro" id="IPR018060">
    <property type="entry name" value="HTH_AraC"/>
</dbReference>
<keyword evidence="5" id="KW-0804">Transcription</keyword>
<dbReference type="Gene3D" id="1.10.10.60">
    <property type="entry name" value="Homeodomain-like"/>
    <property type="match status" value="1"/>
</dbReference>
<evidence type="ECO:0000256" key="5">
    <source>
        <dbReference type="ARBA" id="ARBA00023163"/>
    </source>
</evidence>
<reference evidence="7" key="1">
    <citation type="journal article" date="2020" name="Stud. Mycol.">
        <title>101 Dothideomycetes genomes: a test case for predicting lifestyles and emergence of pathogens.</title>
        <authorList>
            <person name="Haridas S."/>
            <person name="Albert R."/>
            <person name="Binder M."/>
            <person name="Bloem J."/>
            <person name="Labutti K."/>
            <person name="Salamov A."/>
            <person name="Andreopoulos B."/>
            <person name="Baker S."/>
            <person name="Barry K."/>
            <person name="Bills G."/>
            <person name="Bluhm B."/>
            <person name="Cannon C."/>
            <person name="Castanera R."/>
            <person name="Culley D."/>
            <person name="Daum C."/>
            <person name="Ezra D."/>
            <person name="Gonzalez J."/>
            <person name="Henrissat B."/>
            <person name="Kuo A."/>
            <person name="Liang C."/>
            <person name="Lipzen A."/>
            <person name="Lutzoni F."/>
            <person name="Magnuson J."/>
            <person name="Mondo S."/>
            <person name="Nolan M."/>
            <person name="Ohm R."/>
            <person name="Pangilinan J."/>
            <person name="Park H.-J."/>
            <person name="Ramirez L."/>
            <person name="Alfaro M."/>
            <person name="Sun H."/>
            <person name="Tritt A."/>
            <person name="Yoshinaga Y."/>
            <person name="Zwiers L.-H."/>
            <person name="Turgeon B."/>
            <person name="Goodwin S."/>
            <person name="Spatafora J."/>
            <person name="Crous P."/>
            <person name="Grigoriev I."/>
        </authorList>
    </citation>
    <scope>NUCLEOTIDE SEQUENCE</scope>
    <source>
        <strain evidence="7">CBS 175.79</strain>
    </source>
</reference>
<dbReference type="OrthoDB" id="2447880at2759"/>
<dbReference type="PROSITE" id="PS01124">
    <property type="entry name" value="HTH_ARAC_FAMILY_2"/>
    <property type="match status" value="1"/>
</dbReference>
<protein>
    <recommendedName>
        <fullName evidence="6">HTH araC/xylS-type domain-containing protein</fullName>
    </recommendedName>
</protein>